<accession>A0A926HXA4</accession>
<dbReference type="Pfam" id="PF08901">
    <property type="entry name" value="DUF1847"/>
    <property type="match status" value="1"/>
</dbReference>
<dbReference type="InterPro" id="IPR014997">
    <property type="entry name" value="DUF1847"/>
</dbReference>
<sequence length="218" mass="24231">MEEECKYSCIDCATTHCSSPEGKYPDFCLTTHLEADARGENLREYEDAENHKIMTAAAEVEFEGYCRLTRVEETMEFARKIGAKKIGIATCVGLIRESRTLAKIFRAHGFQVYGVCCKAGATPKTQVGIDERCEAVGKNMCNPILQAQLLNREQTDLNVVVGLCVGHDSLFYRYSQAVTTTLVVKDRVLGHNPVAALYTAPSYYKKLLQKDTSGKNGR</sequence>
<evidence type="ECO:0000313" key="2">
    <source>
        <dbReference type="Proteomes" id="UP000617951"/>
    </source>
</evidence>
<proteinExistence type="predicted"/>
<protein>
    <submittedName>
        <fullName evidence="1">DUF1847 domain-containing protein</fullName>
    </submittedName>
</protein>
<dbReference type="AlphaFoldDB" id="A0A926HXA4"/>
<reference evidence="1" key="1">
    <citation type="submission" date="2020-08" db="EMBL/GenBank/DDBJ databases">
        <title>Genome public.</title>
        <authorList>
            <person name="Liu C."/>
            <person name="Sun Q."/>
        </authorList>
    </citation>
    <scope>NUCLEOTIDE SEQUENCE</scope>
    <source>
        <strain evidence="1">NSJ-63</strain>
    </source>
</reference>
<gene>
    <name evidence="1" type="ORF">H8693_07945</name>
</gene>
<name>A0A926HXA4_9FIRM</name>
<dbReference type="EMBL" id="JACRSS010000003">
    <property type="protein sequence ID" value="MBC8538865.1"/>
    <property type="molecule type" value="Genomic_DNA"/>
</dbReference>
<organism evidence="1 2">
    <name type="scientific">Guopingia tenuis</name>
    <dbReference type="NCBI Taxonomy" id="2763656"/>
    <lineage>
        <taxon>Bacteria</taxon>
        <taxon>Bacillati</taxon>
        <taxon>Bacillota</taxon>
        <taxon>Clostridia</taxon>
        <taxon>Christensenellales</taxon>
        <taxon>Christensenellaceae</taxon>
        <taxon>Guopingia</taxon>
    </lineage>
</organism>
<dbReference type="Proteomes" id="UP000617951">
    <property type="component" value="Unassembled WGS sequence"/>
</dbReference>
<comment type="caution">
    <text evidence="1">The sequence shown here is derived from an EMBL/GenBank/DDBJ whole genome shotgun (WGS) entry which is preliminary data.</text>
</comment>
<evidence type="ECO:0000313" key="1">
    <source>
        <dbReference type="EMBL" id="MBC8538865.1"/>
    </source>
</evidence>
<dbReference type="RefSeq" id="WP_249280535.1">
    <property type="nucleotide sequence ID" value="NZ_JACRSS010000003.1"/>
</dbReference>
<keyword evidence="2" id="KW-1185">Reference proteome</keyword>